<organism evidence="12 13">
    <name type="scientific">Escallonia rubra</name>
    <dbReference type="NCBI Taxonomy" id="112253"/>
    <lineage>
        <taxon>Eukaryota</taxon>
        <taxon>Viridiplantae</taxon>
        <taxon>Streptophyta</taxon>
        <taxon>Embryophyta</taxon>
        <taxon>Tracheophyta</taxon>
        <taxon>Spermatophyta</taxon>
        <taxon>Magnoliopsida</taxon>
        <taxon>eudicotyledons</taxon>
        <taxon>Gunneridae</taxon>
        <taxon>Pentapetalae</taxon>
        <taxon>asterids</taxon>
        <taxon>campanulids</taxon>
        <taxon>Escalloniales</taxon>
        <taxon>Escalloniaceae</taxon>
        <taxon>Escallonia</taxon>
    </lineage>
</organism>
<proteinExistence type="predicted"/>
<feature type="transmembrane region" description="Helical" evidence="10">
    <location>
        <begin position="48"/>
        <end position="69"/>
    </location>
</feature>
<dbReference type="Gene3D" id="1.20.58.1040">
    <property type="match status" value="1"/>
</dbReference>
<reference evidence="12" key="1">
    <citation type="submission" date="2022-12" db="EMBL/GenBank/DDBJ databases">
        <title>Draft genome assemblies for two species of Escallonia (Escalloniales).</title>
        <authorList>
            <person name="Chanderbali A."/>
            <person name="Dervinis C."/>
            <person name="Anghel I."/>
            <person name="Soltis D."/>
            <person name="Soltis P."/>
            <person name="Zapata F."/>
        </authorList>
    </citation>
    <scope>NUCLEOTIDE SEQUENCE</scope>
    <source>
        <strain evidence="12">UCBG92.1500</strain>
        <tissue evidence="12">Leaf</tissue>
    </source>
</reference>
<dbReference type="Proteomes" id="UP001187471">
    <property type="component" value="Unassembled WGS sequence"/>
</dbReference>
<dbReference type="GO" id="GO:0009506">
    <property type="term" value="C:plasmodesma"/>
    <property type="evidence" value="ECO:0007669"/>
    <property type="project" value="UniProtKB-ARBA"/>
</dbReference>
<feature type="transmembrane region" description="Helical" evidence="10">
    <location>
        <begin position="222"/>
        <end position="239"/>
    </location>
</feature>
<dbReference type="GO" id="GO:0005886">
    <property type="term" value="C:plasma membrane"/>
    <property type="evidence" value="ECO:0007669"/>
    <property type="project" value="UniProtKB-SubCell"/>
</dbReference>
<keyword evidence="2" id="KW-1003">Cell membrane</keyword>
<keyword evidence="4" id="KW-0732">Signal</keyword>
<accession>A0AA88UG02</accession>
<evidence type="ECO:0000313" key="13">
    <source>
        <dbReference type="Proteomes" id="UP001187471"/>
    </source>
</evidence>
<feature type="domain" description="X8" evidence="11">
    <location>
        <begin position="70"/>
        <end position="154"/>
    </location>
</feature>
<evidence type="ECO:0000256" key="1">
    <source>
        <dbReference type="ARBA" id="ARBA00004609"/>
    </source>
</evidence>
<sequence length="240" mass="24694">MANGQLAVTGECQEREEGWTQCESIRLIKNLQQTLNILSTIETSSSSIMAAGLVFLVLILSMATHSSAVQWCVCKQGMGDTVLQKALDYACGAGADCTLIHQNGACYNPNTLMAHCNYAVNSYFQRKAQASGSCDFSGSASVVTSDPSTAGCVYASSTSAAGTTTTPITANRTTSTSTTTGGSPYVTTPSTGVLGGVGSGLGPSGPGINDESRAGVLLERRSIFPLLITLVLAGLVLIFG</sequence>
<dbReference type="GO" id="GO:0098552">
    <property type="term" value="C:side of membrane"/>
    <property type="evidence" value="ECO:0007669"/>
    <property type="project" value="UniProtKB-KW"/>
</dbReference>
<gene>
    <name evidence="12" type="ORF">RJ640_003255</name>
</gene>
<keyword evidence="5 10" id="KW-0472">Membrane</keyword>
<dbReference type="PANTHER" id="PTHR31044">
    <property type="entry name" value="BETA-1,3 GLUCANASE"/>
    <property type="match status" value="1"/>
</dbReference>
<keyword evidence="13" id="KW-1185">Reference proteome</keyword>
<evidence type="ECO:0000256" key="5">
    <source>
        <dbReference type="ARBA" id="ARBA00023136"/>
    </source>
</evidence>
<dbReference type="InterPro" id="IPR044788">
    <property type="entry name" value="X8_dom_prot"/>
</dbReference>
<dbReference type="FunFam" id="1.20.58.1040:FF:000001">
    <property type="entry name" value="Glucan endo-1,3-beta-glucosidase 4"/>
    <property type="match status" value="1"/>
</dbReference>
<keyword evidence="7" id="KW-0325">Glycoprotein</keyword>
<evidence type="ECO:0000256" key="4">
    <source>
        <dbReference type="ARBA" id="ARBA00022729"/>
    </source>
</evidence>
<keyword evidence="10" id="KW-1133">Transmembrane helix</keyword>
<protein>
    <recommendedName>
        <fullName evidence="11">X8 domain-containing protein</fullName>
    </recommendedName>
</protein>
<evidence type="ECO:0000256" key="10">
    <source>
        <dbReference type="SAM" id="Phobius"/>
    </source>
</evidence>
<keyword evidence="3" id="KW-0336">GPI-anchor</keyword>
<evidence type="ECO:0000256" key="6">
    <source>
        <dbReference type="ARBA" id="ARBA00023157"/>
    </source>
</evidence>
<feature type="region of interest" description="Disordered" evidence="9">
    <location>
        <begin position="165"/>
        <end position="185"/>
    </location>
</feature>
<dbReference type="InterPro" id="IPR012946">
    <property type="entry name" value="X8"/>
</dbReference>
<evidence type="ECO:0000256" key="9">
    <source>
        <dbReference type="SAM" id="MobiDB-lite"/>
    </source>
</evidence>
<evidence type="ECO:0000313" key="12">
    <source>
        <dbReference type="EMBL" id="KAK2973847.1"/>
    </source>
</evidence>
<dbReference type="SMART" id="SM00768">
    <property type="entry name" value="X8"/>
    <property type="match status" value="1"/>
</dbReference>
<evidence type="ECO:0000259" key="11">
    <source>
        <dbReference type="SMART" id="SM00768"/>
    </source>
</evidence>
<keyword evidence="6" id="KW-1015">Disulfide bond</keyword>
<evidence type="ECO:0000256" key="3">
    <source>
        <dbReference type="ARBA" id="ARBA00022622"/>
    </source>
</evidence>
<evidence type="ECO:0000256" key="7">
    <source>
        <dbReference type="ARBA" id="ARBA00023180"/>
    </source>
</evidence>
<dbReference type="AlphaFoldDB" id="A0AA88UG02"/>
<dbReference type="PANTHER" id="PTHR31044:SF25">
    <property type="entry name" value="PLASMODESMATA CALLOSE-BINDING PROTEIN 3"/>
    <property type="match status" value="1"/>
</dbReference>
<dbReference type="EMBL" id="JAVXUO010002366">
    <property type="protein sequence ID" value="KAK2973847.1"/>
    <property type="molecule type" value="Genomic_DNA"/>
</dbReference>
<evidence type="ECO:0000256" key="8">
    <source>
        <dbReference type="ARBA" id="ARBA00023288"/>
    </source>
</evidence>
<evidence type="ECO:0000256" key="2">
    <source>
        <dbReference type="ARBA" id="ARBA00022475"/>
    </source>
</evidence>
<dbReference type="Pfam" id="PF07983">
    <property type="entry name" value="X8"/>
    <property type="match status" value="1"/>
</dbReference>
<name>A0AA88UG02_9ASTE</name>
<keyword evidence="8" id="KW-0449">Lipoprotein</keyword>
<comment type="subcellular location">
    <subcellularLocation>
        <location evidence="1">Cell membrane</location>
        <topology evidence="1">Lipid-anchor</topology>
        <topology evidence="1">GPI-anchor</topology>
    </subcellularLocation>
</comment>
<keyword evidence="10" id="KW-0812">Transmembrane</keyword>
<comment type="caution">
    <text evidence="12">The sequence shown here is derived from an EMBL/GenBank/DDBJ whole genome shotgun (WGS) entry which is preliminary data.</text>
</comment>